<dbReference type="Gene3D" id="3.60.130.10">
    <property type="entry name" value="Clavaminate synthase-like"/>
    <property type="match status" value="1"/>
</dbReference>
<sequence length="328" mass="37039">MATGKFFQEVNLPEQKSYADGIVFPTVLSPASNTCNFTEAIKAQKSWLESLLETNGVILFRGFHVESPSDFNDVVEAFGFPEAPYVGGRAPRTKVVGRVFTANESPPDKRVPFHHEMAYGPDFPNKLFFFCEEEPVSGGETPILLSHIIYDKMKERHPDFVSRLEEHGVTYVKIMSDEVNSSDIGGSDWRSAYMTDDKIVAEERAAKLETKLEWLENGVKLITGPLPAIRIFGEKDNQRKTWFNFTSLFYDGLKNNNIQQPGSFAMYGNGDPMVEYDAIVDCLRIMDEECVITPWKKGDVMLVNNLMALHARQPLLKPPRRVLASLCK</sequence>
<proteinExistence type="predicted"/>
<dbReference type="GO" id="GO:0016491">
    <property type="term" value="F:oxidoreductase activity"/>
    <property type="evidence" value="ECO:0007669"/>
    <property type="project" value="UniProtKB-KW"/>
</dbReference>
<comment type="caution">
    <text evidence="3">The sequence shown here is derived from an EMBL/GenBank/DDBJ whole genome shotgun (WGS) entry which is preliminary data.</text>
</comment>
<protein>
    <submittedName>
        <fullName evidence="3">TauD/TfdA-like domain-containing protein</fullName>
    </submittedName>
</protein>
<organism evidence="3 4">
    <name type="scientific">Artemisia annua</name>
    <name type="common">Sweet wormwood</name>
    <dbReference type="NCBI Taxonomy" id="35608"/>
    <lineage>
        <taxon>Eukaryota</taxon>
        <taxon>Viridiplantae</taxon>
        <taxon>Streptophyta</taxon>
        <taxon>Embryophyta</taxon>
        <taxon>Tracheophyta</taxon>
        <taxon>Spermatophyta</taxon>
        <taxon>Magnoliopsida</taxon>
        <taxon>eudicotyledons</taxon>
        <taxon>Gunneridae</taxon>
        <taxon>Pentapetalae</taxon>
        <taxon>asterids</taxon>
        <taxon>campanulids</taxon>
        <taxon>Asterales</taxon>
        <taxon>Asteraceae</taxon>
        <taxon>Asteroideae</taxon>
        <taxon>Anthemideae</taxon>
        <taxon>Artemisiinae</taxon>
        <taxon>Artemisia</taxon>
    </lineage>
</organism>
<feature type="domain" description="TauD/TfdA-like" evidence="2">
    <location>
        <begin position="36"/>
        <end position="323"/>
    </location>
</feature>
<reference evidence="3 4" key="1">
    <citation type="journal article" date="2018" name="Mol. Plant">
        <title>The genome of Artemisia annua provides insight into the evolution of Asteraceae family and artemisinin biosynthesis.</title>
        <authorList>
            <person name="Shen Q."/>
            <person name="Zhang L."/>
            <person name="Liao Z."/>
            <person name="Wang S."/>
            <person name="Yan T."/>
            <person name="Shi P."/>
            <person name="Liu M."/>
            <person name="Fu X."/>
            <person name="Pan Q."/>
            <person name="Wang Y."/>
            <person name="Lv Z."/>
            <person name="Lu X."/>
            <person name="Zhang F."/>
            <person name="Jiang W."/>
            <person name="Ma Y."/>
            <person name="Chen M."/>
            <person name="Hao X."/>
            <person name="Li L."/>
            <person name="Tang Y."/>
            <person name="Lv G."/>
            <person name="Zhou Y."/>
            <person name="Sun X."/>
            <person name="Brodelius P.E."/>
            <person name="Rose J.K.C."/>
            <person name="Tang K."/>
        </authorList>
    </citation>
    <scope>NUCLEOTIDE SEQUENCE [LARGE SCALE GENOMIC DNA]</scope>
    <source>
        <strain evidence="4">cv. Huhao1</strain>
        <tissue evidence="3">Leaf</tissue>
    </source>
</reference>
<accession>A0A2U1KA29</accession>
<dbReference type="PANTHER" id="PTHR10696:SF43">
    <property type="entry name" value="TAUD_TFDA-LIKE DOMAIN-CONTAINING PROTEIN-RELATED"/>
    <property type="match status" value="1"/>
</dbReference>
<dbReference type="Pfam" id="PF02668">
    <property type="entry name" value="TauD"/>
    <property type="match status" value="1"/>
</dbReference>
<dbReference type="STRING" id="35608.A0A2U1KA29"/>
<evidence type="ECO:0000313" key="3">
    <source>
        <dbReference type="EMBL" id="PWA29226.1"/>
    </source>
</evidence>
<name>A0A2U1KA29_ARTAN</name>
<keyword evidence="1" id="KW-0560">Oxidoreductase</keyword>
<dbReference type="AlphaFoldDB" id="A0A2U1KA29"/>
<dbReference type="InterPro" id="IPR042098">
    <property type="entry name" value="TauD-like_sf"/>
</dbReference>
<dbReference type="EMBL" id="PKPP01027013">
    <property type="protein sequence ID" value="PWA29226.1"/>
    <property type="molecule type" value="Genomic_DNA"/>
</dbReference>
<dbReference type="OrthoDB" id="408743at2759"/>
<dbReference type="PANTHER" id="PTHR10696">
    <property type="entry name" value="GAMMA-BUTYROBETAINE HYDROXYLASE-RELATED"/>
    <property type="match status" value="1"/>
</dbReference>
<dbReference type="InterPro" id="IPR050411">
    <property type="entry name" value="AlphaKG_dependent_hydroxylases"/>
</dbReference>
<gene>
    <name evidence="3" type="ORF">CTI12_AA627030</name>
</gene>
<evidence type="ECO:0000259" key="2">
    <source>
        <dbReference type="Pfam" id="PF02668"/>
    </source>
</evidence>
<evidence type="ECO:0000256" key="1">
    <source>
        <dbReference type="ARBA" id="ARBA00023002"/>
    </source>
</evidence>
<dbReference type="InterPro" id="IPR003819">
    <property type="entry name" value="TauD/TfdA-like"/>
</dbReference>
<dbReference type="Proteomes" id="UP000245207">
    <property type="component" value="Unassembled WGS sequence"/>
</dbReference>
<dbReference type="SUPFAM" id="SSF51197">
    <property type="entry name" value="Clavaminate synthase-like"/>
    <property type="match status" value="1"/>
</dbReference>
<evidence type="ECO:0000313" key="4">
    <source>
        <dbReference type="Proteomes" id="UP000245207"/>
    </source>
</evidence>
<keyword evidence="4" id="KW-1185">Reference proteome</keyword>